<protein>
    <submittedName>
        <fullName evidence="3">Uncharacterized protein</fullName>
    </submittedName>
</protein>
<feature type="coiled-coil region" evidence="1">
    <location>
        <begin position="201"/>
        <end position="235"/>
    </location>
</feature>
<evidence type="ECO:0000313" key="3">
    <source>
        <dbReference type="EMBL" id="KUP04395.1"/>
    </source>
</evidence>
<comment type="caution">
    <text evidence="3">The sequence shown here is derived from an EMBL/GenBank/DDBJ whole genome shotgun (WGS) entry which is preliminary data.</text>
</comment>
<dbReference type="AlphaFoldDB" id="A0A147K4M6"/>
<proteinExistence type="predicted"/>
<accession>A0A147K4M6</accession>
<evidence type="ECO:0000256" key="1">
    <source>
        <dbReference type="SAM" id="Coils"/>
    </source>
</evidence>
<dbReference type="PATRIC" id="fig|1150625.3.peg.3229"/>
<feature type="region of interest" description="Disordered" evidence="2">
    <location>
        <begin position="260"/>
        <end position="353"/>
    </location>
</feature>
<feature type="coiled-coil region" evidence="1">
    <location>
        <begin position="36"/>
        <end position="92"/>
    </location>
</feature>
<dbReference type="PROSITE" id="PS51257">
    <property type="entry name" value="PROKAR_LIPOPROTEIN"/>
    <property type="match status" value="1"/>
</dbReference>
<reference evidence="3 4" key="1">
    <citation type="journal article" date="2016" name="Front. Microbiol.">
        <title>Microevolution Analysis of Bacillus coahuilensis Unveils Differences in Phosphorus Acquisition Strategies and Their Regulation.</title>
        <authorList>
            <person name="Gomez-Lunar Z."/>
            <person name="Hernandez-Gonzalez I."/>
            <person name="Rodriguez-Torres M.D."/>
            <person name="Souza V."/>
            <person name="Olmedo-Alvarez G."/>
        </authorList>
    </citation>
    <scope>NUCLEOTIDE SEQUENCE [LARGE SCALE GENOMIC DNA]</scope>
    <source>
        <strain evidence="4">p1.1.43</strain>
    </source>
</reference>
<evidence type="ECO:0000256" key="2">
    <source>
        <dbReference type="SAM" id="MobiDB-lite"/>
    </source>
</evidence>
<dbReference type="EMBL" id="LDYG01000051">
    <property type="protein sequence ID" value="KUP04395.1"/>
    <property type="molecule type" value="Genomic_DNA"/>
</dbReference>
<keyword evidence="1" id="KW-0175">Coiled coil</keyword>
<gene>
    <name evidence="3" type="ORF">Q75_15475</name>
</gene>
<name>A0A147K4M6_9BACI</name>
<feature type="compositionally biased region" description="Polar residues" evidence="2">
    <location>
        <begin position="275"/>
        <end position="284"/>
    </location>
</feature>
<sequence>MKQRILTAIVLATFLILGACGKEQEEEVKSKALTFLKVAEDAAKDVDAEISFAERKIQYGDEAFSLPDQTVLEDATDDLRIAFEKISSLDEKWKTENNIDSRIAHIEERLDRFHTFEEIIELGNLTTQQLVVVENILLTDPLSLRLQDEASFLIEGNASLIEQIEEYEDNSLEKYVTTYITKNQERVIEDTLSTIQFHKTLEELEGLSSEDSSTLEKLEGELENILVSLSSEELKEQLSAEKERRLLAVTPLDVVDVEEVEAEEEATVSAPVTTSPQSPVSGGTESEEEQEEELEPVEPVTPTEPEPAEPEIPQEPGTDEGDEEDDSEEDDNEEEDDVEPEDPGPTLGYDAFS</sequence>
<dbReference type="Proteomes" id="UP000074108">
    <property type="component" value="Unassembled WGS sequence"/>
</dbReference>
<feature type="compositionally biased region" description="Acidic residues" evidence="2">
    <location>
        <begin position="285"/>
        <end position="296"/>
    </location>
</feature>
<dbReference type="RefSeq" id="WP_059351874.1">
    <property type="nucleotide sequence ID" value="NZ_LDYG01000051.1"/>
</dbReference>
<keyword evidence="4" id="KW-1185">Reference proteome</keyword>
<evidence type="ECO:0000313" key="4">
    <source>
        <dbReference type="Proteomes" id="UP000074108"/>
    </source>
</evidence>
<feature type="compositionally biased region" description="Acidic residues" evidence="2">
    <location>
        <begin position="317"/>
        <end position="342"/>
    </location>
</feature>
<organism evidence="3 4">
    <name type="scientific">Bacillus coahuilensis p1.1.43</name>
    <dbReference type="NCBI Taxonomy" id="1150625"/>
    <lineage>
        <taxon>Bacteria</taxon>
        <taxon>Bacillati</taxon>
        <taxon>Bacillota</taxon>
        <taxon>Bacilli</taxon>
        <taxon>Bacillales</taxon>
        <taxon>Bacillaceae</taxon>
        <taxon>Bacillus</taxon>
    </lineage>
</organism>